<dbReference type="HOGENOM" id="CLU_2968612_0_0_2"/>
<evidence type="ECO:0000313" key="2">
    <source>
        <dbReference type="Proteomes" id="UP000001747"/>
    </source>
</evidence>
<dbReference type="Gene3D" id="3.90.1170.50">
    <property type="entry name" value="Aldehyde oxidase/xanthine dehydrogenase, a/b hammerhead"/>
    <property type="match status" value="1"/>
</dbReference>
<proteinExistence type="predicted"/>
<dbReference type="EMBL" id="CP001399">
    <property type="protein sequence ID" value="ACP34540.1"/>
    <property type="molecule type" value="Genomic_DNA"/>
</dbReference>
<dbReference type="SUPFAM" id="SSF54665">
    <property type="entry name" value="CO dehydrogenase molybdoprotein N-domain-like"/>
    <property type="match status" value="1"/>
</dbReference>
<protein>
    <submittedName>
        <fullName evidence="1">Carbon monoxide dehydrogenase, large chain (CutA-1)</fullName>
    </submittedName>
</protein>
<evidence type="ECO:0000313" key="1">
    <source>
        <dbReference type="EMBL" id="ACP34540.1"/>
    </source>
</evidence>
<organism evidence="1 2">
    <name type="scientific">Saccharolobus islandicus (strain L.S.2.15 / Lassen #1)</name>
    <name type="common">Sulfolobus islandicus</name>
    <dbReference type="NCBI Taxonomy" id="429572"/>
    <lineage>
        <taxon>Archaea</taxon>
        <taxon>Thermoproteota</taxon>
        <taxon>Thermoprotei</taxon>
        <taxon>Sulfolobales</taxon>
        <taxon>Sulfolobaceae</taxon>
        <taxon>Saccharolobus</taxon>
    </lineage>
</organism>
<dbReference type="OrthoDB" id="57164at2157"/>
<sequence length="58" mass="6497">MIQEHLPLITVKESYIDDISPKNVVYLSVVRSPIARDIIKNISKPSLGQISLMGSKFI</sequence>
<dbReference type="RefSeq" id="WP_012712966.1">
    <property type="nucleotide sequence ID" value="NC_012589.1"/>
</dbReference>
<name>C3ML15_SACI2</name>
<dbReference type="KEGG" id="sis:LS215_0399"/>
<dbReference type="GeneID" id="7798559"/>
<dbReference type="InterPro" id="IPR036856">
    <property type="entry name" value="Ald_Oxase/Xan_DH_a/b_sf"/>
</dbReference>
<accession>C3ML15</accession>
<gene>
    <name evidence="1" type="ordered locus">LS215_0399</name>
</gene>
<dbReference type="Proteomes" id="UP000001747">
    <property type="component" value="Chromosome"/>
</dbReference>
<reference evidence="1 2" key="1">
    <citation type="journal article" date="2009" name="Proc. Natl. Acad. Sci. U.S.A.">
        <title>Biogeography of the Sulfolobus islandicus pan-genome.</title>
        <authorList>
            <person name="Reno M.L."/>
            <person name="Held N.L."/>
            <person name="Fields C.J."/>
            <person name="Burke P.V."/>
            <person name="Whitaker R.J."/>
        </authorList>
    </citation>
    <scope>NUCLEOTIDE SEQUENCE [LARGE SCALE GENOMIC DNA]</scope>
    <source>
        <strain evidence="2">L.S.2.15 / Lassen #1</strain>
    </source>
</reference>
<dbReference type="AlphaFoldDB" id="C3ML15"/>